<reference evidence="6 7" key="1">
    <citation type="journal article" date="2010" name="Nature">
        <title>The sequence and de novo assembly of the giant panda genome.</title>
        <authorList>
            <person name="Li R."/>
            <person name="Fan W."/>
            <person name="Tian G."/>
            <person name="Zhu H."/>
            <person name="He L."/>
            <person name="Cai J."/>
            <person name="Huang Q."/>
            <person name="Cai Q."/>
            <person name="Li B."/>
            <person name="Bai Y."/>
            <person name="Zhang Z."/>
            <person name="Zhang Y."/>
            <person name="Wang W."/>
            <person name="Li J."/>
            <person name="Wei F."/>
            <person name="Li H."/>
            <person name="Jian M."/>
            <person name="Li J."/>
            <person name="Zhang Z."/>
            <person name="Nielsen R."/>
            <person name="Li D."/>
            <person name="Gu W."/>
            <person name="Yang Z."/>
            <person name="Xuan Z."/>
            <person name="Ryder O.A."/>
            <person name="Leung F.C."/>
            <person name="Zhou Y."/>
            <person name="Cao J."/>
            <person name="Sun X."/>
            <person name="Fu Y."/>
            <person name="Fang X."/>
            <person name="Guo X."/>
            <person name="Wang B."/>
            <person name="Hou R."/>
            <person name="Shen F."/>
            <person name="Mu B."/>
            <person name="Ni P."/>
            <person name="Lin R."/>
            <person name="Qian W."/>
            <person name="Wang G."/>
            <person name="Yu C."/>
            <person name="Nie W."/>
            <person name="Wang J."/>
            <person name="Wu Z."/>
            <person name="Liang H."/>
            <person name="Min J."/>
            <person name="Wu Q."/>
            <person name="Cheng S."/>
            <person name="Ruan J."/>
            <person name="Wang M."/>
            <person name="Shi Z."/>
            <person name="Wen M."/>
            <person name="Liu B."/>
            <person name="Ren X."/>
            <person name="Zheng H."/>
            <person name="Dong D."/>
            <person name="Cook K."/>
            <person name="Shan G."/>
            <person name="Zhang H."/>
            <person name="Kosiol C."/>
            <person name="Xie X."/>
            <person name="Lu Z."/>
            <person name="Zheng H."/>
            <person name="Li Y."/>
            <person name="Steiner C.C."/>
            <person name="Lam T.T."/>
            <person name="Lin S."/>
            <person name="Zhang Q."/>
            <person name="Li G."/>
            <person name="Tian J."/>
            <person name="Gong T."/>
            <person name="Liu H."/>
            <person name="Zhang D."/>
            <person name="Fang L."/>
            <person name="Ye C."/>
            <person name="Zhang J."/>
            <person name="Hu W."/>
            <person name="Xu A."/>
            <person name="Ren Y."/>
            <person name="Zhang G."/>
            <person name="Bruford M.W."/>
            <person name="Li Q."/>
            <person name="Ma L."/>
            <person name="Guo Y."/>
            <person name="An N."/>
            <person name="Hu Y."/>
            <person name="Zheng Y."/>
            <person name="Shi Y."/>
            <person name="Li Z."/>
            <person name="Liu Q."/>
            <person name="Chen Y."/>
            <person name="Zhao J."/>
            <person name="Qu N."/>
            <person name="Zhao S."/>
            <person name="Tian F."/>
            <person name="Wang X."/>
            <person name="Wang H."/>
            <person name="Xu L."/>
            <person name="Liu X."/>
            <person name="Vinar T."/>
            <person name="Wang Y."/>
            <person name="Lam T.W."/>
            <person name="Yiu S.M."/>
            <person name="Liu S."/>
            <person name="Zhang H."/>
            <person name="Li D."/>
            <person name="Huang Y."/>
            <person name="Wang X."/>
            <person name="Yang G."/>
            <person name="Jiang Z."/>
            <person name="Wang J."/>
            <person name="Qin N."/>
            <person name="Li L."/>
            <person name="Li J."/>
            <person name="Bolund L."/>
            <person name="Kristiansen K."/>
            <person name="Wong G.K."/>
            <person name="Olson M."/>
            <person name="Zhang X."/>
            <person name="Li S."/>
            <person name="Yang H."/>
            <person name="Wang J."/>
            <person name="Wang J."/>
        </authorList>
    </citation>
    <scope>NUCLEOTIDE SEQUENCE [LARGE SCALE GENOMIC DNA]</scope>
</reference>
<feature type="region of interest" description="Disordered" evidence="3">
    <location>
        <begin position="57"/>
        <end position="87"/>
    </location>
</feature>
<comment type="similarity">
    <text evidence="2">Belongs to the sulfatase-modifying factor family.</text>
</comment>
<protein>
    <submittedName>
        <fullName evidence="6">Sulfatase modifying factor 1</fullName>
    </submittedName>
</protein>
<feature type="chain" id="PRO_5031084013" evidence="4">
    <location>
        <begin position="34"/>
        <end position="244"/>
    </location>
</feature>
<feature type="signal peptide" evidence="4">
    <location>
        <begin position="1"/>
        <end position="33"/>
    </location>
</feature>
<sequence>MAAPSVGLAGGCCARLGLVLLLPLLLLPGEAAGGEEASTGVGAGAASLAGSCGCGTPQRRGDHGSSAAAHRYSREGNAPGQVPGERPLAPTKMVLIPAGVFTMGTDDPKIKQDGEAPARKVAIDAFYMDAYEVSNAEFEKFVNSTGYLTEVDAFPPNGYGLYNIVGNVWEWTSDWWTVHHSVEKTLNPKGPPSGKDRVKKGGSYMCHKSYCYRYRCAARSQNTPDSSASNLGFRCAADHQPTMG</sequence>
<evidence type="ECO:0000256" key="1">
    <source>
        <dbReference type="ARBA" id="ARBA00004319"/>
    </source>
</evidence>
<evidence type="ECO:0000313" key="7">
    <source>
        <dbReference type="Proteomes" id="UP000008912"/>
    </source>
</evidence>
<evidence type="ECO:0000313" key="6">
    <source>
        <dbReference type="Ensembl" id="ENSAMEP00000023215.1"/>
    </source>
</evidence>
<evidence type="ECO:0000256" key="2">
    <source>
        <dbReference type="ARBA" id="ARBA00005310"/>
    </source>
</evidence>
<evidence type="ECO:0000256" key="4">
    <source>
        <dbReference type="SAM" id="SignalP"/>
    </source>
</evidence>
<evidence type="ECO:0000256" key="3">
    <source>
        <dbReference type="SAM" id="MobiDB-lite"/>
    </source>
</evidence>
<dbReference type="PANTHER" id="PTHR23150">
    <property type="entry name" value="SULFATASE MODIFYING FACTOR 1, 2"/>
    <property type="match status" value="1"/>
</dbReference>
<organism evidence="6 7">
    <name type="scientific">Ailuropoda melanoleuca</name>
    <name type="common">Giant panda</name>
    <dbReference type="NCBI Taxonomy" id="9646"/>
    <lineage>
        <taxon>Eukaryota</taxon>
        <taxon>Metazoa</taxon>
        <taxon>Chordata</taxon>
        <taxon>Craniata</taxon>
        <taxon>Vertebrata</taxon>
        <taxon>Euteleostomi</taxon>
        <taxon>Mammalia</taxon>
        <taxon>Eutheria</taxon>
        <taxon>Laurasiatheria</taxon>
        <taxon>Carnivora</taxon>
        <taxon>Caniformia</taxon>
        <taxon>Ursidae</taxon>
        <taxon>Ailuropoda</taxon>
    </lineage>
</organism>
<accession>A0A7N5JC65</accession>
<dbReference type="Gene3D" id="3.90.1580.10">
    <property type="entry name" value="paralog of FGE (formylglycine-generating enzyme)"/>
    <property type="match status" value="2"/>
</dbReference>
<dbReference type="InterPro" id="IPR005532">
    <property type="entry name" value="SUMF_dom"/>
</dbReference>
<keyword evidence="7" id="KW-1185">Reference proteome</keyword>
<dbReference type="Proteomes" id="UP000008912">
    <property type="component" value="Unassembled WGS sequence"/>
</dbReference>
<dbReference type="Pfam" id="PF03781">
    <property type="entry name" value="FGE-sulfatase"/>
    <property type="match status" value="1"/>
</dbReference>
<dbReference type="AlphaFoldDB" id="A0A7N5JC65"/>
<name>A0A7N5JC65_AILME</name>
<reference evidence="6" key="3">
    <citation type="submission" date="2025-09" db="UniProtKB">
        <authorList>
            <consortium name="Ensembl"/>
        </authorList>
    </citation>
    <scope>IDENTIFICATION</scope>
</reference>
<dbReference type="Ensembl" id="ENSAMET00000028644.1">
    <property type="protein sequence ID" value="ENSAMEP00000023215.1"/>
    <property type="gene ID" value="ENSAMEG00000015897.2"/>
</dbReference>
<dbReference type="InterPro" id="IPR042095">
    <property type="entry name" value="SUMF_sf"/>
</dbReference>
<comment type="subcellular location">
    <subcellularLocation>
        <location evidence="1">Endoplasmic reticulum lumen</location>
    </subcellularLocation>
</comment>
<dbReference type="InterPro" id="IPR051043">
    <property type="entry name" value="Sulfatase_Mod_Factor_Kinase"/>
</dbReference>
<evidence type="ECO:0000259" key="5">
    <source>
        <dbReference type="Pfam" id="PF03781"/>
    </source>
</evidence>
<dbReference type="GeneTree" id="ENSGT00390000008983"/>
<keyword evidence="4" id="KW-0732">Signal</keyword>
<dbReference type="GO" id="GO:0120147">
    <property type="term" value="F:formylglycine-generating oxidase activity"/>
    <property type="evidence" value="ECO:0007669"/>
    <property type="project" value="TreeGrafter"/>
</dbReference>
<dbReference type="InterPro" id="IPR016187">
    <property type="entry name" value="CTDL_fold"/>
</dbReference>
<dbReference type="SUPFAM" id="SSF56436">
    <property type="entry name" value="C-type lectin-like"/>
    <property type="match status" value="1"/>
</dbReference>
<dbReference type="PANTHER" id="PTHR23150:SF19">
    <property type="entry name" value="FORMYLGLYCINE-GENERATING ENZYME"/>
    <property type="match status" value="1"/>
</dbReference>
<dbReference type="GO" id="GO:0005788">
    <property type="term" value="C:endoplasmic reticulum lumen"/>
    <property type="evidence" value="ECO:0007669"/>
    <property type="project" value="UniProtKB-SubCell"/>
</dbReference>
<gene>
    <name evidence="6" type="primary">SUMF1</name>
</gene>
<proteinExistence type="inferred from homology"/>
<feature type="domain" description="Sulfatase-modifying factor enzyme-like" evidence="5">
    <location>
        <begin position="149"/>
        <end position="236"/>
    </location>
</feature>
<reference evidence="6" key="2">
    <citation type="submission" date="2025-08" db="UniProtKB">
        <authorList>
            <consortium name="Ensembl"/>
        </authorList>
    </citation>
    <scope>IDENTIFICATION</scope>
</reference>